<dbReference type="RefSeq" id="XP_040722539.1">
    <property type="nucleotide sequence ID" value="XM_040868351.1"/>
</dbReference>
<dbReference type="GO" id="GO:0051082">
    <property type="term" value="F:unfolded protein binding"/>
    <property type="evidence" value="ECO:0007669"/>
    <property type="project" value="TreeGrafter"/>
</dbReference>
<feature type="transmembrane region" description="Helical" evidence="11">
    <location>
        <begin position="221"/>
        <end position="240"/>
    </location>
</feature>
<keyword evidence="4" id="KW-0813">Transport</keyword>
<feature type="transmembrane region" description="Helical" evidence="11">
    <location>
        <begin position="186"/>
        <end position="209"/>
    </location>
</feature>
<keyword evidence="5 11" id="KW-0812">Transmembrane</keyword>
<evidence type="ECO:0000313" key="13">
    <source>
        <dbReference type="Proteomes" id="UP000193685"/>
    </source>
</evidence>
<evidence type="ECO:0000256" key="6">
    <source>
        <dbReference type="ARBA" id="ARBA00022824"/>
    </source>
</evidence>
<feature type="transmembrane region" description="Helical" evidence="11">
    <location>
        <begin position="54"/>
        <end position="71"/>
    </location>
</feature>
<dbReference type="GO" id="GO:0006457">
    <property type="term" value="P:protein folding"/>
    <property type="evidence" value="ECO:0007669"/>
    <property type="project" value="TreeGrafter"/>
</dbReference>
<evidence type="ECO:0000256" key="11">
    <source>
        <dbReference type="SAM" id="Phobius"/>
    </source>
</evidence>
<dbReference type="GO" id="GO:0015031">
    <property type="term" value="P:protein transport"/>
    <property type="evidence" value="ECO:0007669"/>
    <property type="project" value="UniProtKB-KW"/>
</dbReference>
<feature type="transmembrane region" description="Helical" evidence="11">
    <location>
        <begin position="111"/>
        <end position="141"/>
    </location>
</feature>
<evidence type="ECO:0000256" key="5">
    <source>
        <dbReference type="ARBA" id="ARBA00022692"/>
    </source>
</evidence>
<evidence type="ECO:0000313" key="12">
    <source>
        <dbReference type="EMBL" id="ORY76086.1"/>
    </source>
</evidence>
<dbReference type="Pfam" id="PF12271">
    <property type="entry name" value="Chs7"/>
    <property type="match status" value="1"/>
</dbReference>
<keyword evidence="6" id="KW-0256">Endoplasmic reticulum</keyword>
<dbReference type="OMA" id="TVWEVKD"/>
<evidence type="ECO:0000256" key="4">
    <source>
        <dbReference type="ARBA" id="ARBA00022448"/>
    </source>
</evidence>
<dbReference type="STRING" id="56484.A0A1Y2EYA4"/>
<proteinExistence type="inferred from homology"/>
<feature type="transmembrane region" description="Helical" evidence="11">
    <location>
        <begin position="252"/>
        <end position="271"/>
    </location>
</feature>
<dbReference type="EMBL" id="MCFI01000024">
    <property type="protein sequence ID" value="ORY76086.1"/>
    <property type="molecule type" value="Genomic_DNA"/>
</dbReference>
<dbReference type="GO" id="GO:0005789">
    <property type="term" value="C:endoplasmic reticulum membrane"/>
    <property type="evidence" value="ECO:0007669"/>
    <property type="project" value="UniProtKB-SubCell"/>
</dbReference>
<accession>A0A1Y2EYA4</accession>
<gene>
    <name evidence="12" type="ORF">BCR37DRAFT_371824</name>
</gene>
<sequence>MIVSPLVQLCRAAPLPVCLLLSDDSASSVVGIVPSCYARSALFANTLVLDGPTGILHLLALGITTIMLSNIRQKYAAVGRREFMTVLLLYMMTTFLTLCLDVGVLTPSHAAFPWVVAVQLASGTMTMVCLVASGIVSFCWLEDGTGWLMSVILGAAGLCGGAVFAVTVCTAHSWLNLSPAKSLPLFFLTGPLNALLLVCYAVMQVILLYTKVKNYWPLGNLLFGLIFLVAGQVLLLTASIPLCEATEHYLDGTFIATACHLLAVMMVYKYFDSITLENLEFSIEHKRQVYQPVSMTGPH</sequence>
<dbReference type="Proteomes" id="UP000193685">
    <property type="component" value="Unassembled WGS sequence"/>
</dbReference>
<keyword evidence="8 11" id="KW-1133">Transmembrane helix</keyword>
<evidence type="ECO:0000256" key="2">
    <source>
        <dbReference type="ARBA" id="ARBA00009274"/>
    </source>
</evidence>
<keyword evidence="9 11" id="KW-0472">Membrane</keyword>
<feature type="transmembrane region" description="Helical" evidence="11">
    <location>
        <begin position="148"/>
        <end position="174"/>
    </location>
</feature>
<evidence type="ECO:0000256" key="7">
    <source>
        <dbReference type="ARBA" id="ARBA00022927"/>
    </source>
</evidence>
<dbReference type="PANTHER" id="PTHR35329:SF2">
    <property type="entry name" value="CHITIN SYNTHASE EXPORT CHAPERONE"/>
    <property type="match status" value="1"/>
</dbReference>
<evidence type="ECO:0000256" key="9">
    <source>
        <dbReference type="ARBA" id="ARBA00023136"/>
    </source>
</evidence>
<reference evidence="12 13" key="1">
    <citation type="submission" date="2016-07" db="EMBL/GenBank/DDBJ databases">
        <title>Pervasive Adenine N6-methylation of Active Genes in Fungi.</title>
        <authorList>
            <consortium name="DOE Joint Genome Institute"/>
            <person name="Mondo S.J."/>
            <person name="Dannebaum R.O."/>
            <person name="Kuo R.C."/>
            <person name="Labutti K."/>
            <person name="Haridas S."/>
            <person name="Kuo A."/>
            <person name="Salamov A."/>
            <person name="Ahrendt S.R."/>
            <person name="Lipzen A."/>
            <person name="Sullivan W."/>
            <person name="Andreopoulos W.B."/>
            <person name="Clum A."/>
            <person name="Lindquist E."/>
            <person name="Daum C."/>
            <person name="Ramamoorthy G.K."/>
            <person name="Gryganskyi A."/>
            <person name="Culley D."/>
            <person name="Magnuson J.K."/>
            <person name="James T.Y."/>
            <person name="O'Malley M.A."/>
            <person name="Stajich J.E."/>
            <person name="Spatafora J.W."/>
            <person name="Visel A."/>
            <person name="Grigoriev I.V."/>
        </authorList>
    </citation>
    <scope>NUCLEOTIDE SEQUENCE [LARGE SCALE GENOMIC DNA]</scope>
    <source>
        <strain evidence="12 13">12-1054</strain>
    </source>
</reference>
<dbReference type="InterPro" id="IPR022057">
    <property type="entry name" value="Chs7"/>
</dbReference>
<evidence type="ECO:0000256" key="10">
    <source>
        <dbReference type="ARBA" id="ARBA00023316"/>
    </source>
</evidence>
<dbReference type="PANTHER" id="PTHR35329">
    <property type="entry name" value="CHITIN SYNTHASE EXPORT CHAPERONE"/>
    <property type="match status" value="1"/>
</dbReference>
<organism evidence="12 13">
    <name type="scientific">Protomyces lactucae-debilis</name>
    <dbReference type="NCBI Taxonomy" id="2754530"/>
    <lineage>
        <taxon>Eukaryota</taxon>
        <taxon>Fungi</taxon>
        <taxon>Dikarya</taxon>
        <taxon>Ascomycota</taxon>
        <taxon>Taphrinomycotina</taxon>
        <taxon>Taphrinomycetes</taxon>
        <taxon>Taphrinales</taxon>
        <taxon>Protomycetaceae</taxon>
        <taxon>Protomyces</taxon>
    </lineage>
</organism>
<evidence type="ECO:0000256" key="1">
    <source>
        <dbReference type="ARBA" id="ARBA00004477"/>
    </source>
</evidence>
<keyword evidence="10" id="KW-0961">Cell wall biogenesis/degradation</keyword>
<protein>
    <recommendedName>
        <fullName evidence="3">Chitin synthase export chaperone</fullName>
    </recommendedName>
</protein>
<name>A0A1Y2EYA4_PROLT</name>
<dbReference type="GO" id="GO:0071555">
    <property type="term" value="P:cell wall organization"/>
    <property type="evidence" value="ECO:0007669"/>
    <property type="project" value="UniProtKB-KW"/>
</dbReference>
<keyword evidence="7" id="KW-0653">Protein transport</keyword>
<evidence type="ECO:0000256" key="3">
    <source>
        <dbReference type="ARBA" id="ARBA00018354"/>
    </source>
</evidence>
<comment type="similarity">
    <text evidence="2">Belongs to the CHS7 family.</text>
</comment>
<comment type="caution">
    <text evidence="12">The sequence shown here is derived from an EMBL/GenBank/DDBJ whole genome shotgun (WGS) entry which is preliminary data.</text>
</comment>
<keyword evidence="13" id="KW-1185">Reference proteome</keyword>
<feature type="transmembrane region" description="Helical" evidence="11">
    <location>
        <begin position="83"/>
        <end position="105"/>
    </location>
</feature>
<comment type="subcellular location">
    <subcellularLocation>
        <location evidence="1">Endoplasmic reticulum membrane</location>
        <topology evidence="1">Multi-pass membrane protein</topology>
    </subcellularLocation>
</comment>
<dbReference type="AlphaFoldDB" id="A0A1Y2EYA4"/>
<dbReference type="OrthoDB" id="2189463at2759"/>
<dbReference type="GeneID" id="63784950"/>
<evidence type="ECO:0000256" key="8">
    <source>
        <dbReference type="ARBA" id="ARBA00022989"/>
    </source>
</evidence>